<name>A0ABU9UBR8_9SPIR</name>
<proteinExistence type="predicted"/>
<gene>
    <name evidence="1" type="ORF">WKV44_05005</name>
</gene>
<accession>A0ABU9UBR8</accession>
<sequence>MKCSFCGADITADKVFRTTICPSCGRDAKVCKNCRFYDPDAHWQCRETIPEPVSDKEIANFCAYFSPKDVADVTEQEEKRRRARKALDDLFG</sequence>
<dbReference type="EMBL" id="JBCHKQ010000002">
    <property type="protein sequence ID" value="MEM5947896.1"/>
    <property type="molecule type" value="Genomic_DNA"/>
</dbReference>
<comment type="caution">
    <text evidence="1">The sequence shown here is derived from an EMBL/GenBank/DDBJ whole genome shotgun (WGS) entry which is preliminary data.</text>
</comment>
<protein>
    <submittedName>
        <fullName evidence="1">Uncharacterized protein</fullName>
    </submittedName>
</protein>
<evidence type="ECO:0000313" key="2">
    <source>
        <dbReference type="Proteomes" id="UP001466331"/>
    </source>
</evidence>
<keyword evidence="2" id="KW-1185">Reference proteome</keyword>
<dbReference type="Proteomes" id="UP001466331">
    <property type="component" value="Unassembled WGS sequence"/>
</dbReference>
<reference evidence="1 2" key="1">
    <citation type="submission" date="2024-03" db="EMBL/GenBank/DDBJ databases">
        <title>Ignisphaera cupida sp. nov., a hyperthermophilic hydrolytic archaeon from a hot spring of Kamchatka, and proposal of Ignisphaeraceae fam. nov.</title>
        <authorList>
            <person name="Podosokorskaya O.A."/>
            <person name="Elcheninov A.G."/>
            <person name="Maltseva A.I."/>
            <person name="Zayulina K.S."/>
            <person name="Novikov A."/>
            <person name="Merkel A.Y."/>
        </authorList>
    </citation>
    <scope>NUCLEOTIDE SEQUENCE [LARGE SCALE GENOMIC DNA]</scope>
    <source>
        <strain evidence="1 2">38H-sp</strain>
    </source>
</reference>
<organism evidence="1 2">
    <name type="scientific">Rarispira pelagica</name>
    <dbReference type="NCBI Taxonomy" id="3141764"/>
    <lineage>
        <taxon>Bacteria</taxon>
        <taxon>Pseudomonadati</taxon>
        <taxon>Spirochaetota</taxon>
        <taxon>Spirochaetia</taxon>
        <taxon>Winmispirales</taxon>
        <taxon>Winmispiraceae</taxon>
        <taxon>Rarispira</taxon>
    </lineage>
</organism>
<dbReference type="RefSeq" id="WP_420069343.1">
    <property type="nucleotide sequence ID" value="NZ_JBCHKQ010000002.1"/>
</dbReference>
<evidence type="ECO:0000313" key="1">
    <source>
        <dbReference type="EMBL" id="MEM5947896.1"/>
    </source>
</evidence>